<gene>
    <name evidence="1" type="ORF">MRB53_028094</name>
</gene>
<reference evidence="1 2" key="1">
    <citation type="journal article" date="2022" name="Hortic Res">
        <title>A haplotype resolved chromosomal level avocado genome allows analysis of novel avocado genes.</title>
        <authorList>
            <person name="Nath O."/>
            <person name="Fletcher S.J."/>
            <person name="Hayward A."/>
            <person name="Shaw L.M."/>
            <person name="Masouleh A.K."/>
            <person name="Furtado A."/>
            <person name="Henry R.J."/>
            <person name="Mitter N."/>
        </authorList>
    </citation>
    <scope>NUCLEOTIDE SEQUENCE [LARGE SCALE GENOMIC DNA]</scope>
    <source>
        <strain evidence="2">cv. Hass</strain>
    </source>
</reference>
<sequence>MQAQRGAPPDMQCKDKFLIQSTVVPFGTTAEDLKPNLFSKENGRYIEENKLKVVLVSPPHSPVLLPINGSLKQEPANEPSNLKDQLSNGVENLPPSHVVASKDFGSAKDFEVAKDFEAAKDSTAKDFEVAKGFEAAKDSTAKDFEVAKDFEAAKDLTAKDFDVAKNFEAAKDFAVVKDVEELKSKLKDLELKLNEAEKTITRLRDERSSTIQERDMLKQELALVRMKSSVRKVQVGFPFLFVCFVAIVSLALGYMLRA</sequence>
<comment type="caution">
    <text evidence="1">The sequence shown here is derived from an EMBL/GenBank/DDBJ whole genome shotgun (WGS) entry which is preliminary data.</text>
</comment>
<dbReference type="EMBL" id="CM056817">
    <property type="protein sequence ID" value="KAJ8619565.1"/>
    <property type="molecule type" value="Genomic_DNA"/>
</dbReference>
<protein>
    <submittedName>
        <fullName evidence="1">Uncharacterized protein</fullName>
    </submittedName>
</protein>
<name>A0ACC2KEK4_PERAE</name>
<keyword evidence="2" id="KW-1185">Reference proteome</keyword>
<evidence type="ECO:0000313" key="1">
    <source>
        <dbReference type="EMBL" id="KAJ8619565.1"/>
    </source>
</evidence>
<organism evidence="1 2">
    <name type="scientific">Persea americana</name>
    <name type="common">Avocado</name>
    <dbReference type="NCBI Taxonomy" id="3435"/>
    <lineage>
        <taxon>Eukaryota</taxon>
        <taxon>Viridiplantae</taxon>
        <taxon>Streptophyta</taxon>
        <taxon>Embryophyta</taxon>
        <taxon>Tracheophyta</taxon>
        <taxon>Spermatophyta</taxon>
        <taxon>Magnoliopsida</taxon>
        <taxon>Magnoliidae</taxon>
        <taxon>Laurales</taxon>
        <taxon>Lauraceae</taxon>
        <taxon>Persea</taxon>
    </lineage>
</organism>
<dbReference type="Proteomes" id="UP001234297">
    <property type="component" value="Chromosome 9"/>
</dbReference>
<evidence type="ECO:0000313" key="2">
    <source>
        <dbReference type="Proteomes" id="UP001234297"/>
    </source>
</evidence>
<proteinExistence type="predicted"/>
<accession>A0ACC2KEK4</accession>